<gene>
    <name evidence="3" type="ORF">H9650_10555</name>
</gene>
<accession>A0ABR8R9Y3</accession>
<keyword evidence="1" id="KW-0560">Oxidoreductase</keyword>
<dbReference type="InterPro" id="IPR050268">
    <property type="entry name" value="NADH-dep_flavin_reductase"/>
</dbReference>
<organism evidence="3 4">
    <name type="scientific">Psychrobacillus faecigallinarum</name>
    <dbReference type="NCBI Taxonomy" id="2762235"/>
    <lineage>
        <taxon>Bacteria</taxon>
        <taxon>Bacillati</taxon>
        <taxon>Bacillota</taxon>
        <taxon>Bacilli</taxon>
        <taxon>Bacillales</taxon>
        <taxon>Bacillaceae</taxon>
        <taxon>Psychrobacillus</taxon>
    </lineage>
</organism>
<name>A0ABR8R9Y3_9BACI</name>
<dbReference type="Proteomes" id="UP000640786">
    <property type="component" value="Unassembled WGS sequence"/>
</dbReference>
<dbReference type="Pfam" id="PF01613">
    <property type="entry name" value="Flavin_Reduct"/>
    <property type="match status" value="1"/>
</dbReference>
<dbReference type="PANTHER" id="PTHR30466:SF1">
    <property type="entry name" value="FMN REDUCTASE (NADH) RUTF"/>
    <property type="match status" value="1"/>
</dbReference>
<dbReference type="InterPro" id="IPR002563">
    <property type="entry name" value="Flavin_Rdtase-like_dom"/>
</dbReference>
<evidence type="ECO:0000256" key="1">
    <source>
        <dbReference type="ARBA" id="ARBA00023002"/>
    </source>
</evidence>
<protein>
    <submittedName>
        <fullName evidence="3">Flavin reductase</fullName>
    </submittedName>
</protein>
<dbReference type="EMBL" id="JACSQO010000004">
    <property type="protein sequence ID" value="MBD7944556.1"/>
    <property type="molecule type" value="Genomic_DNA"/>
</dbReference>
<evidence type="ECO:0000259" key="2">
    <source>
        <dbReference type="SMART" id="SM00903"/>
    </source>
</evidence>
<dbReference type="SUPFAM" id="SSF50475">
    <property type="entry name" value="FMN-binding split barrel"/>
    <property type="match status" value="1"/>
</dbReference>
<reference evidence="3 4" key="1">
    <citation type="submission" date="2020-08" db="EMBL/GenBank/DDBJ databases">
        <title>A Genomic Blueprint of the Chicken Gut Microbiome.</title>
        <authorList>
            <person name="Gilroy R."/>
            <person name="Ravi A."/>
            <person name="Getino M."/>
            <person name="Pursley I."/>
            <person name="Horton D.L."/>
            <person name="Alikhan N.-F."/>
            <person name="Baker D."/>
            <person name="Gharbi K."/>
            <person name="Hall N."/>
            <person name="Watson M."/>
            <person name="Adriaenssens E.M."/>
            <person name="Foster-Nyarko E."/>
            <person name="Jarju S."/>
            <person name="Secka A."/>
            <person name="Antonio M."/>
            <person name="Oren A."/>
            <person name="Chaudhuri R."/>
            <person name="La Ragione R.M."/>
            <person name="Hildebrand F."/>
            <person name="Pallen M.J."/>
        </authorList>
    </citation>
    <scope>NUCLEOTIDE SEQUENCE [LARGE SCALE GENOMIC DNA]</scope>
    <source>
        <strain evidence="3 4">Sa2BUA9</strain>
    </source>
</reference>
<dbReference type="Gene3D" id="2.30.110.10">
    <property type="entry name" value="Electron Transport, Fmn-binding Protein, Chain A"/>
    <property type="match status" value="1"/>
</dbReference>
<comment type="caution">
    <text evidence="3">The sequence shown here is derived from an EMBL/GenBank/DDBJ whole genome shotgun (WGS) entry which is preliminary data.</text>
</comment>
<evidence type="ECO:0000313" key="3">
    <source>
        <dbReference type="EMBL" id="MBD7944556.1"/>
    </source>
</evidence>
<sequence>MEDQLFRTIMGSFATGVTVITTQVDDEIHGMTANAFMSVSLQPKLVAISIGEKAKMLGYINSSKKFAINILAANQKDLSKQFAGQLNSDEVVAFETYQGQPIIKNSLAVISCELFNQLDAGDHTIFIGRVTGLKHEPHEPLLFFGGKYQEIKE</sequence>
<dbReference type="SMART" id="SM00903">
    <property type="entry name" value="Flavin_Reduct"/>
    <property type="match status" value="1"/>
</dbReference>
<dbReference type="PANTHER" id="PTHR30466">
    <property type="entry name" value="FLAVIN REDUCTASE"/>
    <property type="match status" value="1"/>
</dbReference>
<proteinExistence type="predicted"/>
<dbReference type="InterPro" id="IPR012349">
    <property type="entry name" value="Split_barrel_FMN-bd"/>
</dbReference>
<evidence type="ECO:0000313" key="4">
    <source>
        <dbReference type="Proteomes" id="UP000640786"/>
    </source>
</evidence>
<feature type="domain" description="Flavin reductase like" evidence="2">
    <location>
        <begin position="10"/>
        <end position="150"/>
    </location>
</feature>
<dbReference type="RefSeq" id="WP_151113656.1">
    <property type="nucleotide sequence ID" value="NZ_JACSQO010000004.1"/>
</dbReference>
<keyword evidence="4" id="KW-1185">Reference proteome</keyword>